<gene>
    <name evidence="1" type="ORF">D7V32_15525</name>
</gene>
<dbReference type="RefSeq" id="WP_120403738.1">
    <property type="nucleotide sequence ID" value="NZ_RAXV01000046.1"/>
</dbReference>
<reference evidence="1 2" key="1">
    <citation type="submission" date="2018-09" db="EMBL/GenBank/DDBJ databases">
        <title>The draft genome of Acinetobacter spp. strains.</title>
        <authorList>
            <person name="Qin J."/>
            <person name="Feng Y."/>
            <person name="Zong Z."/>
        </authorList>
    </citation>
    <scope>NUCLEOTIDE SEQUENCE [LARGE SCALE GENOMIC DNA]</scope>
    <source>
        <strain evidence="1 2">WCHAc060012</strain>
    </source>
</reference>
<dbReference type="InterPro" id="IPR008912">
    <property type="entry name" value="Uncharacterised_CoxE"/>
</dbReference>
<evidence type="ECO:0000313" key="1">
    <source>
        <dbReference type="EMBL" id="RKG29314.1"/>
    </source>
</evidence>
<name>A0A3A8EH35_9GAMM</name>
<dbReference type="Proteomes" id="UP000282388">
    <property type="component" value="Unassembled WGS sequence"/>
</dbReference>
<dbReference type="Gene3D" id="3.40.50.410">
    <property type="entry name" value="von Willebrand factor, type A domain"/>
    <property type="match status" value="1"/>
</dbReference>
<evidence type="ECO:0000313" key="2">
    <source>
        <dbReference type="Proteomes" id="UP000282388"/>
    </source>
</evidence>
<dbReference type="AlphaFoldDB" id="A0A3A8EH35"/>
<comment type="caution">
    <text evidence="1">The sequence shown here is derived from an EMBL/GenBank/DDBJ whole genome shotgun (WGS) entry which is preliminary data.</text>
</comment>
<dbReference type="PANTHER" id="PTHR36846:SF1">
    <property type="entry name" value="PROTEIN VIAA"/>
    <property type="match status" value="1"/>
</dbReference>
<sequence length="481" mass="54728">MSKLKSAASKQTYASIAHLTEQLYSDLRQSSLKHWLGEHKVAQRLDERVQEWAYQAKNNLDTQHPYQLAAEQLEKWLALDQVSAEQFQQMLEQYQAFTQQMGLPELSDFWQYQLQQGSASSALLQFQLLKEKWQRKLTEAVTHWEFEQLAQMRDAFLEEIKDFLASLQKMSRHNETLGADTGIFIDYSSGKLTAQDVQSFEEWSLYLDGDAELKRLCRLLGSAQPSRYPRKALAAKIHTPPEQLIRQQASEEIAGIQLGQDLGWALPNELAQLADPDLQILFDLKYLESNIMSFHLQGQQAGKVLDDPKHPKKQLGQKGPMIVCLDTSGSMHGQPELISKAMCLYLGVQAMREKRPMYLINFSTHLTALSLQTRQGLDDLIHFLSQSFHGGTDIIPAMEHAIGMLESPEFQNADIAVISDFIMGQLSIELMEQVECFRQRGTGFYAVAIGSFRLDHLDKGLFDHQWVYQSSSGKVIELQSS</sequence>
<dbReference type="InterPro" id="IPR036465">
    <property type="entry name" value="vWFA_dom_sf"/>
</dbReference>
<keyword evidence="2" id="KW-1185">Reference proteome</keyword>
<dbReference type="PANTHER" id="PTHR36846">
    <property type="entry name" value="PROTEIN VIAA"/>
    <property type="match status" value="1"/>
</dbReference>
<protein>
    <submittedName>
        <fullName evidence="1">VWA domain-containing protein</fullName>
    </submittedName>
</protein>
<accession>A0A3A8EH35</accession>
<proteinExistence type="predicted"/>
<dbReference type="Pfam" id="PF05762">
    <property type="entry name" value="VWA_CoxE"/>
    <property type="match status" value="1"/>
</dbReference>
<organism evidence="1 2">
    <name type="scientific">Acinetobacter tianfuensis</name>
    <dbReference type="NCBI Taxonomy" id="2419603"/>
    <lineage>
        <taxon>Bacteria</taxon>
        <taxon>Pseudomonadati</taxon>
        <taxon>Pseudomonadota</taxon>
        <taxon>Gammaproteobacteria</taxon>
        <taxon>Moraxellales</taxon>
        <taxon>Moraxellaceae</taxon>
        <taxon>Acinetobacter</taxon>
    </lineage>
</organism>
<dbReference type="OrthoDB" id="387240at2"/>
<dbReference type="GO" id="GO:0005829">
    <property type="term" value="C:cytosol"/>
    <property type="evidence" value="ECO:0007669"/>
    <property type="project" value="TreeGrafter"/>
</dbReference>
<dbReference type="EMBL" id="RAXV01000046">
    <property type="protein sequence ID" value="RKG29314.1"/>
    <property type="molecule type" value="Genomic_DNA"/>
</dbReference>
<dbReference type="SUPFAM" id="SSF53300">
    <property type="entry name" value="vWA-like"/>
    <property type="match status" value="1"/>
</dbReference>